<dbReference type="InterPro" id="IPR002344">
    <property type="entry name" value="Lupus_La"/>
</dbReference>
<dbReference type="GO" id="GO:0003723">
    <property type="term" value="F:RNA binding"/>
    <property type="evidence" value="ECO:0007669"/>
    <property type="project" value="UniProtKB-UniRule"/>
</dbReference>
<dbReference type="PANTHER" id="PTHR22792:SF62">
    <property type="entry name" value="LA-RELATED PROTEIN 7"/>
    <property type="match status" value="1"/>
</dbReference>
<dbReference type="InterPro" id="IPR012677">
    <property type="entry name" value="Nucleotide-bd_a/b_plait_sf"/>
</dbReference>
<dbReference type="SMART" id="SM00715">
    <property type="entry name" value="LA"/>
    <property type="match status" value="1"/>
</dbReference>
<dbReference type="Pfam" id="PF00076">
    <property type="entry name" value="RRM_1"/>
    <property type="match status" value="1"/>
</dbReference>
<dbReference type="Gene3D" id="3.30.70.330">
    <property type="match status" value="1"/>
</dbReference>
<dbReference type="InterPro" id="IPR036388">
    <property type="entry name" value="WH-like_DNA-bd_sf"/>
</dbReference>
<evidence type="ECO:0000256" key="7">
    <source>
        <dbReference type="SAM" id="MobiDB-lite"/>
    </source>
</evidence>
<evidence type="ECO:0000313" key="12">
    <source>
        <dbReference type="Proteomes" id="UP001454036"/>
    </source>
</evidence>
<keyword evidence="12" id="KW-1185">Reference proteome</keyword>
<dbReference type="EMBL" id="BAABME010001544">
    <property type="protein sequence ID" value="GAA0150200.1"/>
    <property type="molecule type" value="Genomic_DNA"/>
</dbReference>
<protein>
    <submittedName>
        <fullName evidence="11">RNA metabolism protein</fullName>
    </submittedName>
</protein>
<accession>A0AAV3PIP8</accession>
<evidence type="ECO:0000256" key="4">
    <source>
        <dbReference type="ARBA" id="ARBA00023163"/>
    </source>
</evidence>
<dbReference type="SUPFAM" id="SSF46785">
    <property type="entry name" value="Winged helix' DNA-binding domain"/>
    <property type="match status" value="1"/>
</dbReference>
<keyword evidence="4" id="KW-0804">Transcription</keyword>
<dbReference type="InterPro" id="IPR035979">
    <property type="entry name" value="RBD_domain_sf"/>
</dbReference>
<feature type="region of interest" description="Disordered" evidence="7">
    <location>
        <begin position="357"/>
        <end position="439"/>
    </location>
</feature>
<dbReference type="GO" id="GO:0005634">
    <property type="term" value="C:nucleus"/>
    <property type="evidence" value="ECO:0007669"/>
    <property type="project" value="UniProtKB-SubCell"/>
</dbReference>
<dbReference type="GO" id="GO:0006396">
    <property type="term" value="P:RNA processing"/>
    <property type="evidence" value="ECO:0007669"/>
    <property type="project" value="InterPro"/>
</dbReference>
<evidence type="ECO:0000259" key="8">
    <source>
        <dbReference type="PROSITE" id="PS50102"/>
    </source>
</evidence>
<dbReference type="InterPro" id="IPR036390">
    <property type="entry name" value="WH_DNA-bd_sf"/>
</dbReference>
<dbReference type="PRINTS" id="PR00302">
    <property type="entry name" value="LUPUSLA"/>
</dbReference>
<comment type="caution">
    <text evidence="11">The sequence shown here is derived from an EMBL/GenBank/DDBJ whole genome shotgun (WGS) entry which is preliminary data.</text>
</comment>
<organism evidence="11 12">
    <name type="scientific">Lithospermum erythrorhizon</name>
    <name type="common">Purple gromwell</name>
    <name type="synonym">Lithospermum officinale var. erythrorhizon</name>
    <dbReference type="NCBI Taxonomy" id="34254"/>
    <lineage>
        <taxon>Eukaryota</taxon>
        <taxon>Viridiplantae</taxon>
        <taxon>Streptophyta</taxon>
        <taxon>Embryophyta</taxon>
        <taxon>Tracheophyta</taxon>
        <taxon>Spermatophyta</taxon>
        <taxon>Magnoliopsida</taxon>
        <taxon>eudicotyledons</taxon>
        <taxon>Gunneridae</taxon>
        <taxon>Pentapetalae</taxon>
        <taxon>asterids</taxon>
        <taxon>lamiids</taxon>
        <taxon>Boraginales</taxon>
        <taxon>Boraginaceae</taxon>
        <taxon>Boraginoideae</taxon>
        <taxon>Lithospermeae</taxon>
        <taxon>Lithospermum</taxon>
    </lineage>
</organism>
<keyword evidence="5" id="KW-0539">Nucleus</keyword>
<evidence type="ECO:0000256" key="5">
    <source>
        <dbReference type="ARBA" id="ARBA00023242"/>
    </source>
</evidence>
<dbReference type="PROSITE" id="PS51938">
    <property type="entry name" value="SUZ_C"/>
    <property type="match status" value="1"/>
</dbReference>
<dbReference type="SMART" id="SM00360">
    <property type="entry name" value="RRM"/>
    <property type="match status" value="1"/>
</dbReference>
<feature type="compositionally biased region" description="Low complexity" evidence="7">
    <location>
        <begin position="397"/>
        <end position="410"/>
    </location>
</feature>
<name>A0AAV3PIP8_LITER</name>
<dbReference type="AlphaFoldDB" id="A0AAV3PIP8"/>
<feature type="compositionally biased region" description="Basic and acidic residues" evidence="7">
    <location>
        <begin position="1"/>
        <end position="24"/>
    </location>
</feature>
<gene>
    <name evidence="11" type="ORF">LIER_09193</name>
</gene>
<dbReference type="PANTHER" id="PTHR22792">
    <property type="entry name" value="LUPUS LA PROTEIN-RELATED"/>
    <property type="match status" value="1"/>
</dbReference>
<dbReference type="Pfam" id="PF05383">
    <property type="entry name" value="La"/>
    <property type="match status" value="1"/>
</dbReference>
<dbReference type="PROSITE" id="PS50961">
    <property type="entry name" value="HTH_LA"/>
    <property type="match status" value="1"/>
</dbReference>
<comment type="subcellular location">
    <subcellularLocation>
        <location evidence="1">Nucleus</location>
    </subcellularLocation>
</comment>
<dbReference type="InterPro" id="IPR045180">
    <property type="entry name" value="La_dom_prot"/>
</dbReference>
<feature type="domain" description="RRM" evidence="8">
    <location>
        <begin position="224"/>
        <end position="311"/>
    </location>
</feature>
<feature type="region of interest" description="Disordered" evidence="7">
    <location>
        <begin position="1"/>
        <end position="51"/>
    </location>
</feature>
<feature type="compositionally biased region" description="Polar residues" evidence="7">
    <location>
        <begin position="384"/>
        <end position="394"/>
    </location>
</feature>
<keyword evidence="2 6" id="KW-0694">RNA-binding</keyword>
<dbReference type="InterPro" id="IPR000504">
    <property type="entry name" value="RRM_dom"/>
</dbReference>
<reference evidence="11 12" key="1">
    <citation type="submission" date="2024-01" db="EMBL/GenBank/DDBJ databases">
        <title>The complete chloroplast genome sequence of Lithospermum erythrorhizon: insights into the phylogenetic relationship among Boraginaceae species and the maternal lineages of purple gromwells.</title>
        <authorList>
            <person name="Okada T."/>
            <person name="Watanabe K."/>
        </authorList>
    </citation>
    <scope>NUCLEOTIDE SEQUENCE [LARGE SCALE GENOMIC DNA]</scope>
</reference>
<evidence type="ECO:0000259" key="10">
    <source>
        <dbReference type="PROSITE" id="PS51938"/>
    </source>
</evidence>
<evidence type="ECO:0000256" key="6">
    <source>
        <dbReference type="PROSITE-ProRule" id="PRU00332"/>
    </source>
</evidence>
<dbReference type="Proteomes" id="UP001454036">
    <property type="component" value="Unassembled WGS sequence"/>
</dbReference>
<proteinExistence type="predicted"/>
<evidence type="ECO:0000313" key="11">
    <source>
        <dbReference type="EMBL" id="GAA0150200.1"/>
    </source>
</evidence>
<dbReference type="InterPro" id="IPR024642">
    <property type="entry name" value="SUZ-C"/>
</dbReference>
<dbReference type="InterPro" id="IPR006630">
    <property type="entry name" value="La_HTH"/>
</dbReference>
<evidence type="ECO:0000256" key="2">
    <source>
        <dbReference type="ARBA" id="ARBA00022884"/>
    </source>
</evidence>
<evidence type="ECO:0000256" key="3">
    <source>
        <dbReference type="ARBA" id="ARBA00023015"/>
    </source>
</evidence>
<dbReference type="GO" id="GO:1990904">
    <property type="term" value="C:ribonucleoprotein complex"/>
    <property type="evidence" value="ECO:0007669"/>
    <property type="project" value="InterPro"/>
</dbReference>
<evidence type="ECO:0000256" key="1">
    <source>
        <dbReference type="ARBA" id="ARBA00004123"/>
    </source>
</evidence>
<sequence>MAQAQPEREIRAVEENVALKHDNNNSDNNKKKKKKKKYNDMSSKTGGGGGGGGGAFKFNAHAPEYVPKSTPAVPVSGYIVPCLQYGGGSAGADKWIFVSDKDVIPLVANPDVSIPTSQCTNNNNAVLTEQLQNKIIKQVEYQFSDMSLLANDNLAKQIRKDPEGFVPIAVVSSTKKLKSIISTNYNLLAEALCASTKLDVSNDGQRVKRKNPFTEKEREELQLRTVVAENLPDDHSHQNLEKIFNVAGAVKTIRVCHPQEANSRGKGDCVVSTKLHALVEFENMESAEKAVEKLNDERNWGKGLRVRLLLRRSPRSVLKNRKAAFDGHDGYLDEEEGHQVEGGLEDNSQLQQQSNTKPFALDNNAEDAATSSKKAMWSKGRGRPQQQRSSTSNGRGLLSQSSLLVNSESSAKQTIKGPRMPDGTKGFNMGRGRPISIPV</sequence>
<dbReference type="Gene3D" id="1.10.10.10">
    <property type="entry name" value="Winged helix-like DNA-binding domain superfamily/Winged helix DNA-binding domain"/>
    <property type="match status" value="1"/>
</dbReference>
<feature type="domain" description="HTH La-type RNA-binding" evidence="9">
    <location>
        <begin position="125"/>
        <end position="217"/>
    </location>
</feature>
<evidence type="ECO:0000259" key="9">
    <source>
        <dbReference type="PROSITE" id="PS50961"/>
    </source>
</evidence>
<feature type="domain" description="SUZ-C" evidence="10">
    <location>
        <begin position="380"/>
        <end position="431"/>
    </location>
</feature>
<dbReference type="SUPFAM" id="SSF54928">
    <property type="entry name" value="RNA-binding domain, RBD"/>
    <property type="match status" value="1"/>
</dbReference>
<keyword evidence="3" id="KW-0805">Transcription regulation</keyword>
<dbReference type="PROSITE" id="PS50102">
    <property type="entry name" value="RRM"/>
    <property type="match status" value="1"/>
</dbReference>